<dbReference type="GO" id="GO:0005737">
    <property type="term" value="C:cytoplasm"/>
    <property type="evidence" value="ECO:0000318"/>
    <property type="project" value="GO_Central"/>
</dbReference>
<dbReference type="Pfam" id="PF00225">
    <property type="entry name" value="Kinesin"/>
    <property type="match status" value="1"/>
</dbReference>
<comment type="similarity">
    <text evidence="6">Belongs to the TRAFAC class myosin-kinesin ATPase superfamily. Kinesin family. KIN-12 subfamily.</text>
</comment>
<evidence type="ECO:0000256" key="6">
    <source>
        <dbReference type="ARBA" id="ARBA00034488"/>
    </source>
</evidence>
<feature type="non-terminal residue" evidence="10">
    <location>
        <position position="1"/>
    </location>
</feature>
<dbReference type="SMART" id="SM00129">
    <property type="entry name" value="KISc"/>
    <property type="match status" value="1"/>
</dbReference>
<evidence type="ECO:0000256" key="4">
    <source>
        <dbReference type="ARBA" id="ARBA00023054"/>
    </source>
</evidence>
<dbReference type="HOGENOM" id="CLU_001485_2_1_1"/>
<evidence type="ECO:0000256" key="1">
    <source>
        <dbReference type="ARBA" id="ARBA00022701"/>
    </source>
</evidence>
<dbReference type="InterPro" id="IPR044986">
    <property type="entry name" value="KIF15/KIN-12"/>
</dbReference>
<keyword evidence="1 8" id="KW-0493">Microtubule</keyword>
<evidence type="ECO:0000256" key="8">
    <source>
        <dbReference type="RuleBase" id="RU000394"/>
    </source>
</evidence>
<accession>B8C6R2</accession>
<comment type="caution">
    <text evidence="7">Lacks conserved residue(s) required for the propagation of feature annotation.</text>
</comment>
<dbReference type="PANTHER" id="PTHR37739:SF8">
    <property type="entry name" value="KINESIN-LIKE PROTEIN KIN-12D"/>
    <property type="match status" value="1"/>
</dbReference>
<dbReference type="GeneID" id="7445571"/>
<dbReference type="GO" id="GO:0005871">
    <property type="term" value="C:kinesin complex"/>
    <property type="evidence" value="ECO:0000318"/>
    <property type="project" value="GO_Central"/>
</dbReference>
<dbReference type="Proteomes" id="UP000001449">
    <property type="component" value="Chromosome 8"/>
</dbReference>
<protein>
    <recommendedName>
        <fullName evidence="8">Kinesin-like protein</fullName>
    </recommendedName>
</protein>
<dbReference type="InterPro" id="IPR027417">
    <property type="entry name" value="P-loop_NTPase"/>
</dbReference>
<keyword evidence="3 8" id="KW-0067">ATP-binding</keyword>
<evidence type="ECO:0000256" key="3">
    <source>
        <dbReference type="ARBA" id="ARBA00022840"/>
    </source>
</evidence>
<name>B8C6R2_THAPS</name>
<gene>
    <name evidence="10" type="ORF">THAPSDRAFT_15610</name>
</gene>
<dbReference type="GO" id="GO:0008017">
    <property type="term" value="F:microtubule binding"/>
    <property type="evidence" value="ECO:0000318"/>
    <property type="project" value="GO_Central"/>
</dbReference>
<keyword evidence="11" id="KW-1185">Reference proteome</keyword>
<dbReference type="AlphaFoldDB" id="B8C6R2"/>
<reference evidence="10 11" key="2">
    <citation type="journal article" date="2008" name="Nature">
        <title>The Phaeodactylum genome reveals the evolutionary history of diatom genomes.</title>
        <authorList>
            <person name="Bowler C."/>
            <person name="Allen A.E."/>
            <person name="Badger J.H."/>
            <person name="Grimwood J."/>
            <person name="Jabbari K."/>
            <person name="Kuo A."/>
            <person name="Maheswari U."/>
            <person name="Martens C."/>
            <person name="Maumus F."/>
            <person name="Otillar R.P."/>
            <person name="Rayko E."/>
            <person name="Salamov A."/>
            <person name="Vandepoele K."/>
            <person name="Beszteri B."/>
            <person name="Gruber A."/>
            <person name="Heijde M."/>
            <person name="Katinka M."/>
            <person name="Mock T."/>
            <person name="Valentin K."/>
            <person name="Verret F."/>
            <person name="Berges J.A."/>
            <person name="Brownlee C."/>
            <person name="Cadoret J.P."/>
            <person name="Chiovitti A."/>
            <person name="Choi C.J."/>
            <person name="Coesel S."/>
            <person name="De Martino A."/>
            <person name="Detter J.C."/>
            <person name="Durkin C."/>
            <person name="Falciatore A."/>
            <person name="Fournet J."/>
            <person name="Haruta M."/>
            <person name="Huysman M.J."/>
            <person name="Jenkins B.D."/>
            <person name="Jiroutova K."/>
            <person name="Jorgensen R.E."/>
            <person name="Joubert Y."/>
            <person name="Kaplan A."/>
            <person name="Kroger N."/>
            <person name="Kroth P.G."/>
            <person name="La Roche J."/>
            <person name="Lindquist E."/>
            <person name="Lommer M."/>
            <person name="Martin-Jezequel V."/>
            <person name="Lopez P.J."/>
            <person name="Lucas S."/>
            <person name="Mangogna M."/>
            <person name="McGinnis K."/>
            <person name="Medlin L.K."/>
            <person name="Montsant A."/>
            <person name="Oudot-Le Secq M.P."/>
            <person name="Napoli C."/>
            <person name="Obornik M."/>
            <person name="Parker M.S."/>
            <person name="Petit J.L."/>
            <person name="Porcel B.M."/>
            <person name="Poulsen N."/>
            <person name="Robison M."/>
            <person name="Rychlewski L."/>
            <person name="Rynearson T.A."/>
            <person name="Schmutz J."/>
            <person name="Shapiro H."/>
            <person name="Siaut M."/>
            <person name="Stanley M."/>
            <person name="Sussman M.R."/>
            <person name="Taylor A.R."/>
            <person name="Vardi A."/>
            <person name="von Dassow P."/>
            <person name="Vyverman W."/>
            <person name="Willis A."/>
            <person name="Wyrwicz L.S."/>
            <person name="Rokhsar D.S."/>
            <person name="Weissenbach J."/>
            <person name="Armbrust E.V."/>
            <person name="Green B.R."/>
            <person name="Van de Peer Y."/>
            <person name="Grigoriev I.V."/>
        </authorList>
    </citation>
    <scope>NUCLEOTIDE SEQUENCE [LARGE SCALE GENOMIC DNA]</scope>
    <source>
        <strain evidence="10 11">CCMP1335</strain>
    </source>
</reference>
<dbReference type="STRING" id="35128.B8C6R2"/>
<evidence type="ECO:0000256" key="7">
    <source>
        <dbReference type="PROSITE-ProRule" id="PRU00283"/>
    </source>
</evidence>
<evidence type="ECO:0000256" key="5">
    <source>
        <dbReference type="ARBA" id="ARBA00023175"/>
    </source>
</evidence>
<dbReference type="Gene3D" id="3.40.850.10">
    <property type="entry name" value="Kinesin motor domain"/>
    <property type="match status" value="1"/>
</dbReference>
<dbReference type="OMA" id="YVQLSQH"/>
<feature type="non-terminal residue" evidence="10">
    <location>
        <position position="305"/>
    </location>
</feature>
<keyword evidence="4" id="KW-0175">Coiled coil</keyword>
<sequence>NNAAPKKFTYDAVFGPTSKQTEVFDSIKGIIDAVCEGYNGTIVAYGQTGSGKVRTVLHDNDSAGLVQRSLKSIFHKIAESHVNNLESKSEDATTTRTTTKASFFEIYNERVYDLLSTNSNLEESLPVREDASRGVYVEGLAGREVGSTLEALDVLRCGMDNRRVAATNMNRVSSRSHAVFVLTVKSEITSSDGISKVRVSKFTLVDLAGSERQKATDTAGDRLKEASMINNSLLCLGQVINSLVDREKGKEKHVPFRDSKLTFLLRDSWGGNSKTCLVATVTPSIESLTETISTLKFAQRAKLIK</sequence>
<dbReference type="GO" id="GO:0007018">
    <property type="term" value="P:microtubule-based movement"/>
    <property type="evidence" value="ECO:0000318"/>
    <property type="project" value="GO_Central"/>
</dbReference>
<dbReference type="eggNOG" id="KOG4280">
    <property type="taxonomic scope" value="Eukaryota"/>
</dbReference>
<dbReference type="RefSeq" id="XP_002291997.1">
    <property type="nucleotide sequence ID" value="XM_002291961.1"/>
</dbReference>
<evidence type="ECO:0000313" key="11">
    <source>
        <dbReference type="Proteomes" id="UP000001449"/>
    </source>
</evidence>
<dbReference type="InterPro" id="IPR019821">
    <property type="entry name" value="Kinesin_motor_CS"/>
</dbReference>
<proteinExistence type="inferred from homology"/>
<organism evidence="10 11">
    <name type="scientific">Thalassiosira pseudonana</name>
    <name type="common">Marine diatom</name>
    <name type="synonym">Cyclotella nana</name>
    <dbReference type="NCBI Taxonomy" id="35128"/>
    <lineage>
        <taxon>Eukaryota</taxon>
        <taxon>Sar</taxon>
        <taxon>Stramenopiles</taxon>
        <taxon>Ochrophyta</taxon>
        <taxon>Bacillariophyta</taxon>
        <taxon>Coscinodiscophyceae</taxon>
        <taxon>Thalassiosirophycidae</taxon>
        <taxon>Thalassiosirales</taxon>
        <taxon>Thalassiosiraceae</taxon>
        <taxon>Thalassiosira</taxon>
    </lineage>
</organism>
<dbReference type="SUPFAM" id="SSF52540">
    <property type="entry name" value="P-loop containing nucleoside triphosphate hydrolases"/>
    <property type="match status" value="1"/>
</dbReference>
<evidence type="ECO:0000259" key="9">
    <source>
        <dbReference type="PROSITE" id="PS50067"/>
    </source>
</evidence>
<dbReference type="PANTHER" id="PTHR37739">
    <property type="entry name" value="KINESIN-LIKE PROTEIN KIN-12D"/>
    <property type="match status" value="1"/>
</dbReference>
<dbReference type="GO" id="GO:0005874">
    <property type="term" value="C:microtubule"/>
    <property type="evidence" value="ECO:0000318"/>
    <property type="project" value="GO_Central"/>
</dbReference>
<dbReference type="GO" id="GO:0005524">
    <property type="term" value="F:ATP binding"/>
    <property type="evidence" value="ECO:0007669"/>
    <property type="project" value="UniProtKB-KW"/>
</dbReference>
<evidence type="ECO:0000256" key="2">
    <source>
        <dbReference type="ARBA" id="ARBA00022741"/>
    </source>
</evidence>
<evidence type="ECO:0000313" key="10">
    <source>
        <dbReference type="EMBL" id="EED90848.1"/>
    </source>
</evidence>
<dbReference type="InParanoid" id="B8C6R2"/>
<dbReference type="KEGG" id="tps:THAPSDRAFT_15610"/>
<dbReference type="GO" id="GO:0003777">
    <property type="term" value="F:microtubule motor activity"/>
    <property type="evidence" value="ECO:0000318"/>
    <property type="project" value="GO_Central"/>
</dbReference>
<reference evidence="10 11" key="1">
    <citation type="journal article" date="2004" name="Science">
        <title>The genome of the diatom Thalassiosira pseudonana: ecology, evolution, and metabolism.</title>
        <authorList>
            <person name="Armbrust E.V."/>
            <person name="Berges J.A."/>
            <person name="Bowler C."/>
            <person name="Green B.R."/>
            <person name="Martinez D."/>
            <person name="Putnam N.H."/>
            <person name="Zhou S."/>
            <person name="Allen A.E."/>
            <person name="Apt K.E."/>
            <person name="Bechner M."/>
            <person name="Brzezinski M.A."/>
            <person name="Chaal B.K."/>
            <person name="Chiovitti A."/>
            <person name="Davis A.K."/>
            <person name="Demarest M.S."/>
            <person name="Detter J.C."/>
            <person name="Glavina T."/>
            <person name="Goodstein D."/>
            <person name="Hadi M.Z."/>
            <person name="Hellsten U."/>
            <person name="Hildebrand M."/>
            <person name="Jenkins B.D."/>
            <person name="Jurka J."/>
            <person name="Kapitonov V.V."/>
            <person name="Kroger N."/>
            <person name="Lau W.W."/>
            <person name="Lane T.W."/>
            <person name="Larimer F.W."/>
            <person name="Lippmeier J.C."/>
            <person name="Lucas S."/>
            <person name="Medina M."/>
            <person name="Montsant A."/>
            <person name="Obornik M."/>
            <person name="Parker M.S."/>
            <person name="Palenik B."/>
            <person name="Pazour G.J."/>
            <person name="Richardson P.M."/>
            <person name="Rynearson T.A."/>
            <person name="Saito M.A."/>
            <person name="Schwartz D.C."/>
            <person name="Thamatrakoln K."/>
            <person name="Valentin K."/>
            <person name="Vardi A."/>
            <person name="Wilkerson F.P."/>
            <person name="Rokhsar D.S."/>
        </authorList>
    </citation>
    <scope>NUCLEOTIDE SEQUENCE [LARGE SCALE GENOMIC DNA]</scope>
    <source>
        <strain evidence="10 11">CCMP1335</strain>
    </source>
</reference>
<dbReference type="EMBL" id="CM000644">
    <property type="protein sequence ID" value="EED90848.1"/>
    <property type="molecule type" value="Genomic_DNA"/>
</dbReference>
<feature type="domain" description="Kinesin motor" evidence="9">
    <location>
        <begin position="1"/>
        <end position="304"/>
    </location>
</feature>
<dbReference type="CDD" id="cd00106">
    <property type="entry name" value="KISc"/>
    <property type="match status" value="1"/>
</dbReference>
<dbReference type="PRINTS" id="PR00380">
    <property type="entry name" value="KINESINHEAVY"/>
</dbReference>
<dbReference type="FunFam" id="3.40.850.10:FF:000257">
    <property type="entry name" value="Kinesin-like protein"/>
    <property type="match status" value="1"/>
</dbReference>
<keyword evidence="2 8" id="KW-0547">Nucleotide-binding</keyword>
<dbReference type="PROSITE" id="PS00411">
    <property type="entry name" value="KINESIN_MOTOR_1"/>
    <property type="match status" value="1"/>
</dbReference>
<dbReference type="InterPro" id="IPR001752">
    <property type="entry name" value="Kinesin_motor_dom"/>
</dbReference>
<dbReference type="InterPro" id="IPR036961">
    <property type="entry name" value="Kinesin_motor_dom_sf"/>
</dbReference>
<dbReference type="PaxDb" id="35128-Thaps15610"/>
<dbReference type="PROSITE" id="PS50067">
    <property type="entry name" value="KINESIN_MOTOR_2"/>
    <property type="match status" value="1"/>
</dbReference>
<dbReference type="GO" id="GO:0016887">
    <property type="term" value="F:ATP hydrolysis activity"/>
    <property type="evidence" value="ECO:0000318"/>
    <property type="project" value="GO_Central"/>
</dbReference>
<keyword evidence="5 8" id="KW-0505">Motor protein</keyword>